<dbReference type="Pfam" id="PF04311">
    <property type="entry name" value="DUF459"/>
    <property type="match status" value="1"/>
</dbReference>
<dbReference type="InterPro" id="IPR007407">
    <property type="entry name" value="DUF459"/>
</dbReference>
<sequence>MRMFLTRILLCLIVAIAPLSAAIVVVPTQPAQAQEQTKRRTVIDFLFGPRRLLRRKTSRQPAYEQPRRAQPRQRSTRRSTSGGTAAPTVETVEKLDNARKILVVGDFMAKGLYDGLKVAFAQSPGVRVLEETSGSSGLVRDDYFDWPENLPGFLDEHQPTIVIVMIGSNDRQELRLPDGRLAVRSESWVNEYSKRIGEISQIIRDRNLPLLWVGSPSYKSSAMSADMAAINDMTRTVVAETGGEFVDIWEGFVNENGQFIFTGSDIKGQQVRLRTSDGIRMTRAGRRKLAFYTEKPLRKLLGSAAGEDVERLQGDNFPELLLSGLNTDQIIRTPPIALIDPMLDGGSALLGSADDLTAEHETPTVREELVLKGLPAAAPAGRADDFRWSESDNSSNQ</sequence>
<reference evidence="3" key="1">
    <citation type="submission" date="2021-08" db="EMBL/GenBank/DDBJ databases">
        <title>Hoeflea bacterium WL0058 sp. nov., isolated from the sediment.</title>
        <authorList>
            <person name="Wang L."/>
            <person name="Zhang D."/>
        </authorList>
    </citation>
    <scope>NUCLEOTIDE SEQUENCE</scope>
    <source>
        <strain evidence="3">WL0058</strain>
    </source>
</reference>
<protein>
    <submittedName>
        <fullName evidence="3">DUF459 domain-containing protein</fullName>
    </submittedName>
</protein>
<dbReference type="Gene3D" id="3.40.50.1110">
    <property type="entry name" value="SGNH hydrolase"/>
    <property type="match status" value="1"/>
</dbReference>
<gene>
    <name evidence="3" type="ORF">K1W69_18285</name>
</gene>
<keyword evidence="4" id="KW-1185">Reference proteome</keyword>
<dbReference type="CDD" id="cd01829">
    <property type="entry name" value="SGNH_hydrolase_peri2"/>
    <property type="match status" value="1"/>
</dbReference>
<name>A0AAE2ZQN9_9HYPH</name>
<dbReference type="RefSeq" id="WP_220229855.1">
    <property type="nucleotide sequence ID" value="NZ_JAICBX010000003.1"/>
</dbReference>
<keyword evidence="2" id="KW-0732">Signal</keyword>
<accession>A0AAE2ZQN9</accession>
<feature type="signal peptide" evidence="2">
    <location>
        <begin position="1"/>
        <end position="21"/>
    </location>
</feature>
<comment type="caution">
    <text evidence="3">The sequence shown here is derived from an EMBL/GenBank/DDBJ whole genome shotgun (WGS) entry which is preliminary data.</text>
</comment>
<feature type="region of interest" description="Disordered" evidence="1">
    <location>
        <begin position="57"/>
        <end position="88"/>
    </location>
</feature>
<feature type="chain" id="PRO_5042253981" evidence="2">
    <location>
        <begin position="22"/>
        <end position="397"/>
    </location>
</feature>
<dbReference type="SUPFAM" id="SSF52266">
    <property type="entry name" value="SGNH hydrolase"/>
    <property type="match status" value="1"/>
</dbReference>
<evidence type="ECO:0000313" key="3">
    <source>
        <dbReference type="EMBL" id="MBW8639151.1"/>
    </source>
</evidence>
<organism evidence="3 4">
    <name type="scientific">Flavimaribacter sediminis</name>
    <dbReference type="NCBI Taxonomy" id="2865987"/>
    <lineage>
        <taxon>Bacteria</taxon>
        <taxon>Pseudomonadati</taxon>
        <taxon>Pseudomonadota</taxon>
        <taxon>Alphaproteobacteria</taxon>
        <taxon>Hyphomicrobiales</taxon>
        <taxon>Rhizobiaceae</taxon>
        <taxon>Flavimaribacter</taxon>
    </lineage>
</organism>
<evidence type="ECO:0000313" key="4">
    <source>
        <dbReference type="Proteomes" id="UP001196509"/>
    </source>
</evidence>
<dbReference type="GO" id="GO:0016788">
    <property type="term" value="F:hydrolase activity, acting on ester bonds"/>
    <property type="evidence" value="ECO:0007669"/>
    <property type="project" value="UniProtKB-ARBA"/>
</dbReference>
<dbReference type="EMBL" id="JAICBX010000003">
    <property type="protein sequence ID" value="MBW8639151.1"/>
    <property type="molecule type" value="Genomic_DNA"/>
</dbReference>
<dbReference type="Proteomes" id="UP001196509">
    <property type="component" value="Unassembled WGS sequence"/>
</dbReference>
<evidence type="ECO:0000256" key="1">
    <source>
        <dbReference type="SAM" id="MobiDB-lite"/>
    </source>
</evidence>
<dbReference type="AlphaFoldDB" id="A0AAE2ZQN9"/>
<evidence type="ECO:0000256" key="2">
    <source>
        <dbReference type="SAM" id="SignalP"/>
    </source>
</evidence>
<proteinExistence type="predicted"/>
<dbReference type="InterPro" id="IPR036514">
    <property type="entry name" value="SGNH_hydro_sf"/>
</dbReference>